<dbReference type="OMA" id="CFEEAGM"/>
<comment type="caution">
    <text evidence="2">The sequence shown here is derived from an EMBL/GenBank/DDBJ whole genome shotgun (WGS) entry which is preliminary data.</text>
</comment>
<dbReference type="Proteomes" id="UP000037923">
    <property type="component" value="Unassembled WGS sequence"/>
</dbReference>
<feature type="compositionally biased region" description="Low complexity" evidence="1">
    <location>
        <begin position="1153"/>
        <end position="1162"/>
    </location>
</feature>
<feature type="compositionally biased region" description="Low complexity" evidence="1">
    <location>
        <begin position="1371"/>
        <end position="1381"/>
    </location>
</feature>
<gene>
    <name evidence="2" type="ORF">ABB37_07552</name>
</gene>
<dbReference type="EMBL" id="LGTL01000019">
    <property type="protein sequence ID" value="KPA76719.1"/>
    <property type="molecule type" value="Genomic_DNA"/>
</dbReference>
<accession>A0A0M9FVB8</accession>
<feature type="compositionally biased region" description="Basic and acidic residues" evidence="1">
    <location>
        <begin position="1352"/>
        <end position="1365"/>
    </location>
</feature>
<feature type="compositionally biased region" description="Polar residues" evidence="1">
    <location>
        <begin position="1766"/>
        <end position="1775"/>
    </location>
</feature>
<dbReference type="RefSeq" id="XP_015655158.1">
    <property type="nucleotide sequence ID" value="XM_015806236.1"/>
</dbReference>
<dbReference type="OrthoDB" id="273562at2759"/>
<dbReference type="EMBL" id="LGTL01000019">
    <property type="protein sequence ID" value="KPA76718.1"/>
    <property type="molecule type" value="Genomic_DNA"/>
</dbReference>
<evidence type="ECO:0000313" key="2">
    <source>
        <dbReference type="EMBL" id="KPA76719.1"/>
    </source>
</evidence>
<feature type="region of interest" description="Disordered" evidence="1">
    <location>
        <begin position="862"/>
        <end position="893"/>
    </location>
</feature>
<organism evidence="2 3">
    <name type="scientific">Leptomonas pyrrhocoris</name>
    <name type="common">Firebug parasite</name>
    <dbReference type="NCBI Taxonomy" id="157538"/>
    <lineage>
        <taxon>Eukaryota</taxon>
        <taxon>Discoba</taxon>
        <taxon>Euglenozoa</taxon>
        <taxon>Kinetoplastea</taxon>
        <taxon>Metakinetoplastina</taxon>
        <taxon>Trypanosomatida</taxon>
        <taxon>Trypanosomatidae</taxon>
        <taxon>Leishmaniinae</taxon>
        <taxon>Leptomonas</taxon>
    </lineage>
</organism>
<sequence length="1790" mass="195376">MSTRSFLAISPQRLHRALPRLQSWHLGCSARRTCTPFRYASVLTPPAPPAAPSAPPPHEHPPTHLRVESTQELLHGSFTHAFQRAVDDVARPGSVIGLQRQHASSTSSSSPQLSPWLQYLVGLRADPPLPNRSGDDAPLGGSRRPSSDLSSRFSADASGADGVFLHHVFGNAKEATLYVSVRQPREFLRPEAAAEHPHAHLRLTDDPAKEWALLPFGSVLSRLDAVLREMARRQLAARPQDAAWTEGFLLPFWRAMLEQAFLTQYCEVDALAITASPATQTGDSHARAVYDVYLYDYREQPAELRRRLEQGIRSLLCASAFTLHAQWEQYMMNHGPSNRVAHVLGLELVLLWWYANPDQVPVELTSSIHRLPPCTLRQQQRLAEAGRSDGTPGRSTMQRATMATHSVTSVEHHLRAYICTHISSDVTAQENLKDNTRVAAGGFLCPAAVFPPSYQDALRAHLRQVHRRNFITCPLFVRVLEVAIAVGSTSPRSWEDAPTTATMTRASDQKKAADGASALERQRRTTQTAANRGREIARCFIVDWLWPVVCSAHESDGSAPSSTPSVHELLHPAAPNANAAPSSSHHNSSLDVSADSTAEKREDWAVLVAVVSAVAHLRGHLLALRHGSRVKRRASGAASDATTDGRNAKGRRSNAEGIAYVRDQRYTPAMRVLLCAPVQHEVPAGSFGEGSVIHSNADLPSWVHLVFAHALFCFQDCGWLRHNAAHQPATPARLWGQLFHTFCDVFPNVFHAGSTATVLLALWAIEGAASAPSTYYSAFQPLSKGRVEAMQAWTGVLARTQRSRPLVGKSDRKANALLWTDEKGEALADNWAVPEDSLLCPRAERCERAAYIAAAASAGEPARSQQAVSPSVASEEDAVPHNSRQPTPRGRRLRDAQPLLPSFASPCPFPPPPSHVSSVEARTQMQNYLDLCKELREEVADVLLHIFRSYATLPILRSAASDAGDGLESRTHGGGTTISPPSSEEVIRLRSMGQPSLFVLLKLLHSLAVFGGAFSSGRPRRAQKETTVAELVPCVLRDVVAACHPIVASYLRRMQVYSATMSGKDGALALLFDGDFQTQLNSLPPQLGRRRLVAALLWSGLPASALTDDSGDAEKEEKEDTDAGGCANDAAFGSGSLAWHVLGSNQRPFFSTLPTAASPSASNGVPPRQSSDDAGESTAPAEPLSTNRPKDVVDIAEEVVKHLWQLAIVVSEPARVVLDLRRYLCACASTVTKEVVHGVEQDEAATEEESTQRRTHDGDANKMADDYADHTIAFDELASEIAVVSGEEETTAATPSSSWREAAVNDDEDSDAPTSWAREATVEMDAAAADSAQFFMSEALPTSEMLESTAEDEGRSTRWNSHDTIRLSAGTPPTATEAAEQAQREDIHQQRWTEAAEAQASCRVAIVAALQPTLPSSQHLFFSLLELLAWVANAQHSGNTLATLAELKDGASKTFTMDQVGSAAWCGQLATYYNLCAMEWAAQARVRHGDEGNRRSPDSASADKAAVLCRPTLMVQVILVLSQTCPDVYVLSLLLLNLILHGTDGRVTSAASQTSLTRRWQRAISLFPWSVECALAQLLYHAGVNSATVLRWRGLPVRATETDTCERDVDAILVQVTTHHALLESFSAGVKPEDGRHRREATAQDLLMSIGSLLLSSLHLRFRCSAGTRPFHRYNVYMSEFLMYTFAGPSETRKGEISTLRAVLPSVQVTSYCPSSEPPQQLVPLRQAWRERVSVRQREVLRRCFRDTRTASAEARRRGDFRAPQRSATVSTTHRVASKASEDDYVDAFL</sequence>
<feature type="region of interest" description="Disordered" evidence="1">
    <location>
        <begin position="1153"/>
        <end position="1189"/>
    </location>
</feature>
<dbReference type="RefSeq" id="XP_015655157.1">
    <property type="nucleotide sequence ID" value="XM_015806235.1"/>
</dbReference>
<feature type="region of interest" description="Disordered" evidence="1">
    <location>
        <begin position="1344"/>
        <end position="1388"/>
    </location>
</feature>
<evidence type="ECO:0000313" key="3">
    <source>
        <dbReference type="Proteomes" id="UP000037923"/>
    </source>
</evidence>
<feature type="region of interest" description="Disordered" evidence="1">
    <location>
        <begin position="1239"/>
        <end position="1263"/>
    </location>
</feature>
<feature type="region of interest" description="Disordered" evidence="1">
    <location>
        <begin position="45"/>
        <end position="64"/>
    </location>
</feature>
<feature type="region of interest" description="Disordered" evidence="1">
    <location>
        <begin position="1755"/>
        <end position="1775"/>
    </location>
</feature>
<evidence type="ECO:0000256" key="1">
    <source>
        <dbReference type="SAM" id="MobiDB-lite"/>
    </source>
</evidence>
<feature type="region of interest" description="Disordered" evidence="1">
    <location>
        <begin position="963"/>
        <end position="982"/>
    </location>
</feature>
<protein>
    <submittedName>
        <fullName evidence="2">Uncharacterized protein</fullName>
    </submittedName>
</protein>
<feature type="region of interest" description="Disordered" evidence="1">
    <location>
        <begin position="901"/>
        <end position="920"/>
    </location>
</feature>
<feature type="region of interest" description="Disordered" evidence="1">
    <location>
        <begin position="633"/>
        <end position="654"/>
    </location>
</feature>
<feature type="region of interest" description="Disordered" evidence="1">
    <location>
        <begin position="490"/>
        <end position="529"/>
    </location>
</feature>
<feature type="compositionally biased region" description="Low complexity" evidence="1">
    <location>
        <begin position="574"/>
        <end position="590"/>
    </location>
</feature>
<feature type="compositionally biased region" description="Basic and acidic residues" evidence="1">
    <location>
        <begin position="1250"/>
        <end position="1263"/>
    </location>
</feature>
<feature type="region of interest" description="Disordered" evidence="1">
    <location>
        <begin position="127"/>
        <end position="153"/>
    </location>
</feature>
<feature type="region of interest" description="Disordered" evidence="1">
    <location>
        <begin position="1107"/>
        <end position="1127"/>
    </location>
</feature>
<dbReference type="VEuPathDB" id="TriTrypDB:LpyrH10_19_1030"/>
<feature type="region of interest" description="Disordered" evidence="1">
    <location>
        <begin position="1285"/>
        <end position="1315"/>
    </location>
</feature>
<proteinExistence type="predicted"/>
<name>A0A0M9FVB8_LEPPY</name>
<reference evidence="2 3" key="1">
    <citation type="submission" date="2015-07" db="EMBL/GenBank/DDBJ databases">
        <title>High-quality genome of monoxenous trypanosomatid Leptomonas pyrrhocoris.</title>
        <authorList>
            <person name="Flegontov P."/>
            <person name="Butenko A."/>
            <person name="Firsov S."/>
            <person name="Vlcek C."/>
            <person name="Logacheva M.D."/>
            <person name="Field M."/>
            <person name="Filatov D."/>
            <person name="Flegontova O."/>
            <person name="Gerasimov E."/>
            <person name="Jackson A.P."/>
            <person name="Kelly S."/>
            <person name="Opperdoes F."/>
            <person name="O'Reilly A."/>
            <person name="Votypka J."/>
            <person name="Yurchenko V."/>
            <person name="Lukes J."/>
        </authorList>
    </citation>
    <scope>NUCLEOTIDE SEQUENCE [LARGE SCALE GENOMIC DNA]</scope>
    <source>
        <strain evidence="2">H10</strain>
    </source>
</reference>
<feature type="region of interest" description="Disordered" evidence="1">
    <location>
        <begin position="574"/>
        <end position="594"/>
    </location>
</feature>
<feature type="compositionally biased region" description="Pro residues" evidence="1">
    <location>
        <begin position="45"/>
        <end position="56"/>
    </location>
</feature>
<dbReference type="GeneID" id="26907837"/>
<keyword evidence="3" id="KW-1185">Reference proteome</keyword>